<keyword evidence="2" id="KW-1185">Reference proteome</keyword>
<sequence>MSSDAEMDDNLVVLAAADDGGATAATAAGDVEEQDDAVDAAAVGEGSGGGGGGRRVGRKYGDRVKGPWSPEEDAVLSRLVSNFGARNWSLIARGIEGRSGKSCRLRSLAYFKLRFQGSVPAFQDEEDRLIVKAHAIHGNKWASIARLLPGRTDNAIKNHWNSTLSRRGMGRFNSKLEPGNVAEDLSLDKSKASSEETLSYGDVNSLKPLEGQDVSSRASVEEQLEDKAQPQGQSTNKVNGPPTLFRPMARVSAFNAYNPLEGPETVPPLPQPIPIQEPMVQALRPDAGVYKLLEGAYGEPLIPHQCGHGCCETKSREKPRISLLGPKFVDFAEPPLFPSQELAAIATDISNIAWQKSGLESSSVRAVENLNLTFSSGGPLVQMDHFEERRKKGQFNFEEGKNNLMGMMTDVLSTSNGRQRLSVSAKVGDKIDVVEASIGRKWECFEAPMIGKQFGTGGIGALGDKNVRVMSGGPCANGTLLSPSDKTRTMFSR</sequence>
<name>A0ACC0NVH3_RHOML</name>
<reference evidence="1" key="1">
    <citation type="submission" date="2022-02" db="EMBL/GenBank/DDBJ databases">
        <title>Plant Genome Project.</title>
        <authorList>
            <person name="Zhang R.-G."/>
        </authorList>
    </citation>
    <scope>NUCLEOTIDE SEQUENCE</scope>
    <source>
        <strain evidence="1">AT1</strain>
    </source>
</reference>
<dbReference type="EMBL" id="CM046392">
    <property type="protein sequence ID" value="KAI8556779.1"/>
    <property type="molecule type" value="Genomic_DNA"/>
</dbReference>
<protein>
    <submittedName>
        <fullName evidence="1">Uncharacterized protein</fullName>
    </submittedName>
</protein>
<organism evidence="1 2">
    <name type="scientific">Rhododendron molle</name>
    <name type="common">Chinese azalea</name>
    <name type="synonym">Azalea mollis</name>
    <dbReference type="NCBI Taxonomy" id="49168"/>
    <lineage>
        <taxon>Eukaryota</taxon>
        <taxon>Viridiplantae</taxon>
        <taxon>Streptophyta</taxon>
        <taxon>Embryophyta</taxon>
        <taxon>Tracheophyta</taxon>
        <taxon>Spermatophyta</taxon>
        <taxon>Magnoliopsida</taxon>
        <taxon>eudicotyledons</taxon>
        <taxon>Gunneridae</taxon>
        <taxon>Pentapetalae</taxon>
        <taxon>asterids</taxon>
        <taxon>Ericales</taxon>
        <taxon>Ericaceae</taxon>
        <taxon>Ericoideae</taxon>
        <taxon>Rhodoreae</taxon>
        <taxon>Rhododendron</taxon>
    </lineage>
</organism>
<dbReference type="Proteomes" id="UP001062846">
    <property type="component" value="Chromosome 5"/>
</dbReference>
<evidence type="ECO:0000313" key="2">
    <source>
        <dbReference type="Proteomes" id="UP001062846"/>
    </source>
</evidence>
<gene>
    <name evidence="1" type="ORF">RHMOL_Rhmol05G0282000</name>
</gene>
<comment type="caution">
    <text evidence="1">The sequence shown here is derived from an EMBL/GenBank/DDBJ whole genome shotgun (WGS) entry which is preliminary data.</text>
</comment>
<proteinExistence type="predicted"/>
<evidence type="ECO:0000313" key="1">
    <source>
        <dbReference type="EMBL" id="KAI8556779.1"/>
    </source>
</evidence>
<accession>A0ACC0NVH3</accession>